<dbReference type="OrthoDB" id="6618165at2759"/>
<dbReference type="AlphaFoldDB" id="A0A034W8E3"/>
<evidence type="ECO:0000256" key="3">
    <source>
        <dbReference type="SAM" id="SignalP"/>
    </source>
</evidence>
<feature type="region of interest" description="Disordered" evidence="1">
    <location>
        <begin position="64"/>
        <end position="85"/>
    </location>
</feature>
<sequence length="283" mass="29858">MTPSRLLKCFALILLLGLGSTHAVPLDAAANAPTPQVEVASTNVAEAPNAGDEHQIGTPANETELEAAASEQKPQTLPTANTGSANGDAATPMYAGFLTPEAIQQYISQFGAAYPGYAAYPAPIGYAAAAPPPSPPGTGPIYPGPYVVQTGYEGYLVPTSNTPVEANNSNNNSLLSPFTYLTNLFSVMMMSALFRVVATVLGAIGMIFFGGALSRFVCSFTPLCNVTTTAVEYLKSDNAERVGRMIAEGMTPERVRRATVFVQNAIRKYHELQKLVGSDEKDD</sequence>
<feature type="transmembrane region" description="Helical" evidence="2">
    <location>
        <begin position="184"/>
        <end position="209"/>
    </location>
</feature>
<keyword evidence="2" id="KW-1133">Transmembrane helix</keyword>
<feature type="chain" id="PRO_5001557644" evidence="3">
    <location>
        <begin position="24"/>
        <end position="283"/>
    </location>
</feature>
<evidence type="ECO:0000256" key="1">
    <source>
        <dbReference type="SAM" id="MobiDB-lite"/>
    </source>
</evidence>
<reference evidence="4" key="1">
    <citation type="journal article" date="2014" name="BMC Genomics">
        <title>Characterizing the developmental transcriptome of the oriental fruit fly, Bactrocera dorsalis (Diptera: Tephritidae) through comparative genomic analysis with Drosophila melanogaster utilizing modENCODE datasets.</title>
        <authorList>
            <person name="Geib S.M."/>
            <person name="Calla B."/>
            <person name="Hall B."/>
            <person name="Hou S."/>
            <person name="Manoukis N.C."/>
        </authorList>
    </citation>
    <scope>NUCLEOTIDE SEQUENCE</scope>
    <source>
        <strain evidence="4">Punador</strain>
    </source>
</reference>
<evidence type="ECO:0000256" key="2">
    <source>
        <dbReference type="SAM" id="Phobius"/>
    </source>
</evidence>
<keyword evidence="2" id="KW-0812">Transmembrane</keyword>
<name>A0A034W8E3_BACDO</name>
<accession>A0A034W8E3</accession>
<protein>
    <submittedName>
        <fullName evidence="4">Uncharacterized protein</fullName>
    </submittedName>
</protein>
<keyword evidence="2" id="KW-0472">Membrane</keyword>
<dbReference type="EMBL" id="GAKP01008380">
    <property type="protein sequence ID" value="JAC50572.1"/>
    <property type="molecule type" value="Transcribed_RNA"/>
</dbReference>
<organism evidence="4">
    <name type="scientific">Bactrocera dorsalis</name>
    <name type="common">Oriental fruit fly</name>
    <name type="synonym">Dacus dorsalis</name>
    <dbReference type="NCBI Taxonomy" id="27457"/>
    <lineage>
        <taxon>Eukaryota</taxon>
        <taxon>Metazoa</taxon>
        <taxon>Ecdysozoa</taxon>
        <taxon>Arthropoda</taxon>
        <taxon>Hexapoda</taxon>
        <taxon>Insecta</taxon>
        <taxon>Pterygota</taxon>
        <taxon>Neoptera</taxon>
        <taxon>Endopterygota</taxon>
        <taxon>Diptera</taxon>
        <taxon>Brachycera</taxon>
        <taxon>Muscomorpha</taxon>
        <taxon>Tephritoidea</taxon>
        <taxon>Tephritidae</taxon>
        <taxon>Bactrocera</taxon>
        <taxon>Bactrocera</taxon>
    </lineage>
</organism>
<evidence type="ECO:0000313" key="4">
    <source>
        <dbReference type="EMBL" id="JAC50572.1"/>
    </source>
</evidence>
<keyword evidence="3" id="KW-0732">Signal</keyword>
<feature type="compositionally biased region" description="Polar residues" evidence="1">
    <location>
        <begin position="72"/>
        <end position="85"/>
    </location>
</feature>
<feature type="signal peptide" evidence="3">
    <location>
        <begin position="1"/>
        <end position="23"/>
    </location>
</feature>
<proteinExistence type="predicted"/>